<protein>
    <submittedName>
        <fullName evidence="2">Putative secreted protein</fullName>
    </submittedName>
</protein>
<dbReference type="EMBL" id="GFTR01000891">
    <property type="protein sequence ID" value="JAW15535.1"/>
    <property type="molecule type" value="Transcribed_RNA"/>
</dbReference>
<proteinExistence type="predicted"/>
<evidence type="ECO:0000256" key="1">
    <source>
        <dbReference type="SAM" id="SignalP"/>
    </source>
</evidence>
<reference evidence="2" key="1">
    <citation type="journal article" date="2018" name="PLoS Negl. Trop. Dis.">
        <title>An insight into the salivary gland and fat body transcriptome of Panstrongylus lignarius (Hemiptera: Heteroptera), the main vector of Chagas disease in Peru.</title>
        <authorList>
            <person name="Nevoa J.C."/>
            <person name="Mendes M.T."/>
            <person name="da Silva M.V."/>
            <person name="Soares S.C."/>
            <person name="Oliveira C.J.F."/>
            <person name="Ribeiro J.M.C."/>
        </authorList>
    </citation>
    <scope>NUCLEOTIDE SEQUENCE</scope>
</reference>
<organism evidence="2">
    <name type="scientific">Panstrongylus lignarius</name>
    <dbReference type="NCBI Taxonomy" id="156445"/>
    <lineage>
        <taxon>Eukaryota</taxon>
        <taxon>Metazoa</taxon>
        <taxon>Ecdysozoa</taxon>
        <taxon>Arthropoda</taxon>
        <taxon>Hexapoda</taxon>
        <taxon>Insecta</taxon>
        <taxon>Pterygota</taxon>
        <taxon>Neoptera</taxon>
        <taxon>Paraneoptera</taxon>
        <taxon>Hemiptera</taxon>
        <taxon>Heteroptera</taxon>
        <taxon>Panheteroptera</taxon>
        <taxon>Cimicomorpha</taxon>
        <taxon>Reduviidae</taxon>
        <taxon>Triatominae</taxon>
        <taxon>Panstrongylus</taxon>
    </lineage>
</organism>
<feature type="signal peptide" evidence="1">
    <location>
        <begin position="1"/>
        <end position="27"/>
    </location>
</feature>
<feature type="chain" id="PRO_5013370556" evidence="1">
    <location>
        <begin position="28"/>
        <end position="81"/>
    </location>
</feature>
<dbReference type="AlphaFoldDB" id="A0A224XSM4"/>
<accession>A0A224XSM4</accession>
<name>A0A224XSM4_9HEMI</name>
<evidence type="ECO:0000313" key="2">
    <source>
        <dbReference type="EMBL" id="JAW15535.1"/>
    </source>
</evidence>
<keyword evidence="1" id="KW-0732">Signal</keyword>
<sequence length="81" mass="9541">MLFTIEYNLTFLWTLLLEAAMVQQGEALLENLIKVKEGNGLCFWEGVAKINKQHFLSKMLHEFLYLQLYLRKLCANFSKKN</sequence>